<proteinExistence type="predicted"/>
<dbReference type="NCBIfam" id="TIGR03008">
    <property type="entry name" value="pepcterm_CAAX"/>
    <property type="match status" value="1"/>
</dbReference>
<accession>A0A254N151</accession>
<dbReference type="InterPro" id="IPR003675">
    <property type="entry name" value="Rce1/LyrA-like_dom"/>
</dbReference>
<keyword evidence="4" id="KW-1185">Reference proteome</keyword>
<dbReference type="GO" id="GO:0006508">
    <property type="term" value="P:proteolysis"/>
    <property type="evidence" value="ECO:0007669"/>
    <property type="project" value="UniProtKB-KW"/>
</dbReference>
<dbReference type="Proteomes" id="UP000197446">
    <property type="component" value="Unassembled WGS sequence"/>
</dbReference>
<protein>
    <submittedName>
        <fullName evidence="3">CAAX prenyl protease-related protein</fullName>
    </submittedName>
</protein>
<feature type="domain" description="CAAX prenyl protease 2/Lysostaphin resistance protein A-like" evidence="2">
    <location>
        <begin position="124"/>
        <end position="217"/>
    </location>
</feature>
<gene>
    <name evidence="3" type="ORF">CDO81_21870</name>
</gene>
<name>A0A254N151_9BURK</name>
<evidence type="ECO:0000259" key="2">
    <source>
        <dbReference type="Pfam" id="PF02517"/>
    </source>
</evidence>
<feature type="transmembrane region" description="Helical" evidence="1">
    <location>
        <begin position="120"/>
        <end position="139"/>
    </location>
</feature>
<dbReference type="OrthoDB" id="9787923at2"/>
<keyword evidence="3" id="KW-0645">Protease</keyword>
<evidence type="ECO:0000313" key="4">
    <source>
        <dbReference type="Proteomes" id="UP000197446"/>
    </source>
</evidence>
<keyword evidence="1" id="KW-0472">Membrane</keyword>
<feature type="transmembrane region" description="Helical" evidence="1">
    <location>
        <begin position="204"/>
        <end position="224"/>
    </location>
</feature>
<keyword evidence="1" id="KW-1133">Transmembrane helix</keyword>
<reference evidence="3 4" key="1">
    <citation type="journal article" date="2007" name="Int. J. Syst. Evol. Microbiol.">
        <title>Description of Pelomonas aquatica sp. nov. and Pelomonas puraquae sp. nov., isolated from industrial and haemodialysis water.</title>
        <authorList>
            <person name="Gomila M."/>
            <person name="Bowien B."/>
            <person name="Falsen E."/>
            <person name="Moore E.R."/>
            <person name="Lalucat J."/>
        </authorList>
    </citation>
    <scope>NUCLEOTIDE SEQUENCE [LARGE SCALE GENOMIC DNA]</scope>
    <source>
        <strain evidence="3 4">CCUG 52769</strain>
    </source>
</reference>
<dbReference type="RefSeq" id="WP_088485369.1">
    <property type="nucleotide sequence ID" value="NZ_NISI01000011.1"/>
</dbReference>
<feature type="transmembrane region" description="Helical" evidence="1">
    <location>
        <begin position="12"/>
        <end position="32"/>
    </location>
</feature>
<comment type="caution">
    <text evidence="3">The sequence shown here is derived from an EMBL/GenBank/DDBJ whole genome shotgun (WGS) entry which is preliminary data.</text>
</comment>
<dbReference type="AlphaFoldDB" id="A0A254N151"/>
<keyword evidence="1" id="KW-0812">Transmembrane</keyword>
<keyword evidence="3" id="KW-0378">Hydrolase</keyword>
<organism evidence="3 4">
    <name type="scientific">Roseateles puraquae</name>
    <dbReference type="NCBI Taxonomy" id="431059"/>
    <lineage>
        <taxon>Bacteria</taxon>
        <taxon>Pseudomonadati</taxon>
        <taxon>Pseudomonadota</taxon>
        <taxon>Betaproteobacteria</taxon>
        <taxon>Burkholderiales</taxon>
        <taxon>Sphaerotilaceae</taxon>
        <taxon>Roseateles</taxon>
    </lineage>
</organism>
<dbReference type="InterPro" id="IPR014346">
    <property type="entry name" value="Prenyl_protease-related"/>
</dbReference>
<feature type="transmembrane region" description="Helical" evidence="1">
    <location>
        <begin position="44"/>
        <end position="62"/>
    </location>
</feature>
<evidence type="ECO:0000313" key="3">
    <source>
        <dbReference type="EMBL" id="OWR01981.1"/>
    </source>
</evidence>
<dbReference type="GO" id="GO:0080120">
    <property type="term" value="P:CAAX-box protein maturation"/>
    <property type="evidence" value="ECO:0007669"/>
    <property type="project" value="UniProtKB-ARBA"/>
</dbReference>
<dbReference type="EMBL" id="NISI01000011">
    <property type="protein sequence ID" value="OWR01981.1"/>
    <property type="molecule type" value="Genomic_DNA"/>
</dbReference>
<evidence type="ECO:0000256" key="1">
    <source>
        <dbReference type="SAM" id="Phobius"/>
    </source>
</evidence>
<feature type="transmembrane region" description="Helical" evidence="1">
    <location>
        <begin position="82"/>
        <end position="99"/>
    </location>
</feature>
<dbReference type="GO" id="GO:0004175">
    <property type="term" value="F:endopeptidase activity"/>
    <property type="evidence" value="ECO:0007669"/>
    <property type="project" value="UniProtKB-ARBA"/>
</dbReference>
<dbReference type="Pfam" id="PF02517">
    <property type="entry name" value="Rce1-like"/>
    <property type="match status" value="1"/>
</dbReference>
<feature type="transmembrane region" description="Helical" evidence="1">
    <location>
        <begin position="169"/>
        <end position="197"/>
    </location>
</feature>
<sequence length="231" mass="25517">MPANTPATPPAFSPAALARCVPFVVFMALLALRGYLPPGLGLDARWIYGAQAVIVAGLLAWYWRDYGELVRQTLPDAREAGWAAAVGIAVFAIWVQLDAPWMQLGSATAPFVPLDADGHLIWPLVLLRLAGAALVVPVMEELFWRSFLMRWVQHPGFERVDPQTVGLKAIVVSTFIFTLAHTLWLAAVIAGLAYAWLYRRTGKLWTAVIAHMVTNALLGVWVIATGRWEFW</sequence>